<feature type="non-terminal residue" evidence="1">
    <location>
        <position position="308"/>
    </location>
</feature>
<dbReference type="AlphaFoldDB" id="A0A8K0C6Y6"/>
<dbReference type="Pfam" id="PF14223">
    <property type="entry name" value="Retrotran_gag_2"/>
    <property type="match status" value="1"/>
</dbReference>
<reference evidence="1" key="1">
    <citation type="submission" date="2019-08" db="EMBL/GenBank/DDBJ databases">
        <title>The genome of the North American firefly Photinus pyralis.</title>
        <authorList>
            <consortium name="Photinus pyralis genome working group"/>
            <person name="Fallon T.R."/>
            <person name="Sander Lower S.E."/>
            <person name="Weng J.-K."/>
        </authorList>
    </citation>
    <scope>NUCLEOTIDE SEQUENCE</scope>
    <source>
        <strain evidence="1">TRF0915ILg1</strain>
        <tissue evidence="1">Whole body</tissue>
    </source>
</reference>
<dbReference type="Proteomes" id="UP000801492">
    <property type="component" value="Unassembled WGS sequence"/>
</dbReference>
<proteinExistence type="predicted"/>
<protein>
    <submittedName>
        <fullName evidence="1">Uncharacterized protein</fullName>
    </submittedName>
</protein>
<evidence type="ECO:0000313" key="2">
    <source>
        <dbReference type="Proteomes" id="UP000801492"/>
    </source>
</evidence>
<accession>A0A8K0C6Y6</accession>
<sequence length="308" mass="35613">KRESDDAEAMLYNMTTRDEETSTLIRTCTSPKEVWDSLILVFEQSSEQRFDRLLEEFFRWNRDATKDIVTHVVELQKHFSELNSALKKKKENELSDRILIARILSILGPHFREKRGHLSPACPDKIGEKLNEDLSKQKYRFVCSSTTSATNWTADTGAKTHSDITIEVNIDENKAASQGHIFCAHVKDYTFTFNREVPDWSSSKRTVYLKPESCNSRGCKRHVKYMMIRYEVNLTGDEYCDRYVLGKVHRCPFRSRPDPPKEPGAVISGDICGPMESTFLGRKRYFALFKDAYRIAIGSMFLVREEPV</sequence>
<comment type="caution">
    <text evidence="1">The sequence shown here is derived from an EMBL/GenBank/DDBJ whole genome shotgun (WGS) entry which is preliminary data.</text>
</comment>
<evidence type="ECO:0000313" key="1">
    <source>
        <dbReference type="EMBL" id="KAF2879891.1"/>
    </source>
</evidence>
<organism evidence="1 2">
    <name type="scientific">Ignelater luminosus</name>
    <name type="common">Cucubano</name>
    <name type="synonym">Pyrophorus luminosus</name>
    <dbReference type="NCBI Taxonomy" id="2038154"/>
    <lineage>
        <taxon>Eukaryota</taxon>
        <taxon>Metazoa</taxon>
        <taxon>Ecdysozoa</taxon>
        <taxon>Arthropoda</taxon>
        <taxon>Hexapoda</taxon>
        <taxon>Insecta</taxon>
        <taxon>Pterygota</taxon>
        <taxon>Neoptera</taxon>
        <taxon>Endopterygota</taxon>
        <taxon>Coleoptera</taxon>
        <taxon>Polyphaga</taxon>
        <taxon>Elateriformia</taxon>
        <taxon>Elateroidea</taxon>
        <taxon>Elateridae</taxon>
        <taxon>Agrypninae</taxon>
        <taxon>Pyrophorini</taxon>
        <taxon>Ignelater</taxon>
    </lineage>
</organism>
<dbReference type="EMBL" id="VTPC01091060">
    <property type="protein sequence ID" value="KAF2879891.1"/>
    <property type="molecule type" value="Genomic_DNA"/>
</dbReference>
<name>A0A8K0C6Y6_IGNLU</name>
<keyword evidence="2" id="KW-1185">Reference proteome</keyword>
<dbReference type="OrthoDB" id="413361at2759"/>
<gene>
    <name evidence="1" type="ORF">ILUMI_26286</name>
</gene>